<proteinExistence type="inferred from homology"/>
<evidence type="ECO:0000256" key="5">
    <source>
        <dbReference type="ARBA" id="ARBA00022989"/>
    </source>
</evidence>
<keyword evidence="8" id="KW-0969">Cilium</keyword>
<evidence type="ECO:0000313" key="9">
    <source>
        <dbReference type="Proteomes" id="UP000321225"/>
    </source>
</evidence>
<evidence type="ECO:0000256" key="2">
    <source>
        <dbReference type="ARBA" id="ARBA00009772"/>
    </source>
</evidence>
<keyword evidence="6 7" id="KW-0472">Membrane</keyword>
<evidence type="ECO:0000313" key="8">
    <source>
        <dbReference type="EMBL" id="GEK86905.1"/>
    </source>
</evidence>
<dbReference type="PANTHER" id="PTHR30065">
    <property type="entry name" value="FLAGELLAR BIOSYNTHETIC PROTEIN FLIR"/>
    <property type="match status" value="1"/>
</dbReference>
<protein>
    <submittedName>
        <fullName evidence="8">Flagellar biosynthetic protein FliR</fullName>
    </submittedName>
</protein>
<evidence type="ECO:0000256" key="1">
    <source>
        <dbReference type="ARBA" id="ARBA00004651"/>
    </source>
</evidence>
<feature type="transmembrane region" description="Helical" evidence="7">
    <location>
        <begin position="168"/>
        <end position="194"/>
    </location>
</feature>
<dbReference type="Pfam" id="PF01311">
    <property type="entry name" value="Bac_export_1"/>
    <property type="match status" value="1"/>
</dbReference>
<dbReference type="GO" id="GO:0005886">
    <property type="term" value="C:plasma membrane"/>
    <property type="evidence" value="ECO:0007669"/>
    <property type="project" value="UniProtKB-SubCell"/>
</dbReference>
<dbReference type="PANTHER" id="PTHR30065:SF1">
    <property type="entry name" value="SURFACE PRESENTATION OF ANTIGENS PROTEIN SPAR"/>
    <property type="match status" value="1"/>
</dbReference>
<reference evidence="8 9" key="1">
    <citation type="submission" date="2019-07" db="EMBL/GenBank/DDBJ databases">
        <title>Whole genome shotgun sequence of Microbacterium aerolatum NBRC 103071.</title>
        <authorList>
            <person name="Hosoyama A."/>
            <person name="Uohara A."/>
            <person name="Ohji S."/>
            <person name="Ichikawa N."/>
        </authorList>
    </citation>
    <scope>NUCLEOTIDE SEQUENCE [LARGE SCALE GENOMIC DNA]</scope>
    <source>
        <strain evidence="8 9">NBRC 103071</strain>
    </source>
</reference>
<dbReference type="PRINTS" id="PR00953">
    <property type="entry name" value="TYPE3IMRPROT"/>
</dbReference>
<gene>
    <name evidence="8" type="ORF">MAE01_20810</name>
</gene>
<keyword evidence="8" id="KW-0282">Flagellum</keyword>
<dbReference type="Proteomes" id="UP000321225">
    <property type="component" value="Unassembled WGS sequence"/>
</dbReference>
<feature type="transmembrane region" description="Helical" evidence="7">
    <location>
        <begin position="215"/>
        <end position="237"/>
    </location>
</feature>
<feature type="transmembrane region" description="Helical" evidence="7">
    <location>
        <begin position="12"/>
        <end position="30"/>
    </location>
</feature>
<feature type="transmembrane region" description="Helical" evidence="7">
    <location>
        <begin position="71"/>
        <end position="92"/>
    </location>
</feature>
<evidence type="ECO:0000256" key="7">
    <source>
        <dbReference type="SAM" id="Phobius"/>
    </source>
</evidence>
<evidence type="ECO:0000256" key="3">
    <source>
        <dbReference type="ARBA" id="ARBA00022475"/>
    </source>
</evidence>
<keyword evidence="3" id="KW-1003">Cell membrane</keyword>
<evidence type="ECO:0000256" key="6">
    <source>
        <dbReference type="ARBA" id="ARBA00023136"/>
    </source>
</evidence>
<keyword evidence="5 7" id="KW-1133">Transmembrane helix</keyword>
<sequence>MNIPIDLAWLEATMLAAVRITAFIVIAPPFSYGGIPMRIKAMLAIGLSLAMGAAVAPGYENLGTGPFLGALVVQVLTGALLGFLVMLCFSALQSAGNLIDVFGGFQLAQAFDPQSMINGAQFTRLFHLAALALLFASGGYQVILAGLARSFEAVPVSGIFDVSAPAELLVTGVSQMVLAAVQIAGPLILVLFLADVGLGLITRVAPALNAFAMGFPVKILLTLMLAGTVFIALPGLVDALTSEAFRMMRGVQQ</sequence>
<organism evidence="8 9">
    <name type="scientific">Microbacterium aerolatum</name>
    <dbReference type="NCBI Taxonomy" id="153731"/>
    <lineage>
        <taxon>Bacteria</taxon>
        <taxon>Bacillati</taxon>
        <taxon>Actinomycetota</taxon>
        <taxon>Actinomycetes</taxon>
        <taxon>Micrococcales</taxon>
        <taxon>Microbacteriaceae</taxon>
        <taxon>Microbacterium</taxon>
    </lineage>
</organism>
<keyword evidence="8" id="KW-0966">Cell projection</keyword>
<comment type="similarity">
    <text evidence="2">Belongs to the FliR/MopE/SpaR family.</text>
</comment>
<keyword evidence="9" id="KW-1185">Reference proteome</keyword>
<comment type="caution">
    <text evidence="8">The sequence shown here is derived from an EMBL/GenBank/DDBJ whole genome shotgun (WGS) entry which is preliminary data.</text>
</comment>
<feature type="transmembrane region" description="Helical" evidence="7">
    <location>
        <begin position="125"/>
        <end position="148"/>
    </location>
</feature>
<feature type="transmembrane region" description="Helical" evidence="7">
    <location>
        <begin position="42"/>
        <end position="59"/>
    </location>
</feature>
<dbReference type="GO" id="GO:0006605">
    <property type="term" value="P:protein targeting"/>
    <property type="evidence" value="ECO:0007669"/>
    <property type="project" value="InterPro"/>
</dbReference>
<dbReference type="AlphaFoldDB" id="A0A511AFH1"/>
<dbReference type="RefSeq" id="WP_147039503.1">
    <property type="nucleotide sequence ID" value="NZ_BJUW01000009.1"/>
</dbReference>
<keyword evidence="4 7" id="KW-0812">Transmembrane</keyword>
<dbReference type="EMBL" id="BJUW01000009">
    <property type="protein sequence ID" value="GEK86905.1"/>
    <property type="molecule type" value="Genomic_DNA"/>
</dbReference>
<accession>A0A511AFH1</accession>
<dbReference type="OrthoDB" id="9807748at2"/>
<comment type="subcellular location">
    <subcellularLocation>
        <location evidence="1">Cell membrane</location>
        <topology evidence="1">Multi-pass membrane protein</topology>
    </subcellularLocation>
</comment>
<dbReference type="InterPro" id="IPR002010">
    <property type="entry name" value="T3SS_IM_R"/>
</dbReference>
<name>A0A511AFH1_9MICO</name>
<evidence type="ECO:0000256" key="4">
    <source>
        <dbReference type="ARBA" id="ARBA00022692"/>
    </source>
</evidence>